<proteinExistence type="inferred from homology"/>
<dbReference type="InterPro" id="IPR001425">
    <property type="entry name" value="Arc/bac/fun_rhodopsins"/>
</dbReference>
<feature type="transmembrane region" description="Helical" evidence="6">
    <location>
        <begin position="199"/>
        <end position="222"/>
    </location>
</feature>
<dbReference type="SMART" id="SM01021">
    <property type="entry name" value="Bac_rhodopsin"/>
    <property type="match status" value="1"/>
</dbReference>
<evidence type="ECO:0000313" key="7">
    <source>
        <dbReference type="EMBL" id="QHT08362.1"/>
    </source>
</evidence>
<keyword evidence="3 6" id="KW-0812">Transmembrane</keyword>
<feature type="transmembrane region" description="Helical" evidence="6">
    <location>
        <begin position="116"/>
        <end position="135"/>
    </location>
</feature>
<feature type="transmembrane region" description="Helical" evidence="6">
    <location>
        <begin position="174"/>
        <end position="193"/>
    </location>
</feature>
<evidence type="ECO:0000256" key="2">
    <source>
        <dbReference type="ARBA" id="ARBA00008130"/>
    </source>
</evidence>
<accession>A0A6C0CW16</accession>
<feature type="transmembrane region" description="Helical" evidence="6">
    <location>
        <begin position="141"/>
        <end position="162"/>
    </location>
</feature>
<dbReference type="Gene3D" id="1.20.1070.10">
    <property type="entry name" value="Rhodopsin 7-helix transmembrane proteins"/>
    <property type="match status" value="1"/>
</dbReference>
<protein>
    <recommendedName>
        <fullName evidence="8">Bacteriorhodopsin-like protein</fullName>
    </recommendedName>
</protein>
<reference evidence="7" key="1">
    <citation type="journal article" date="2020" name="Nature">
        <title>Giant virus diversity and host interactions through global metagenomics.</title>
        <authorList>
            <person name="Schulz F."/>
            <person name="Roux S."/>
            <person name="Paez-Espino D."/>
            <person name="Jungbluth S."/>
            <person name="Walsh D.A."/>
            <person name="Denef V.J."/>
            <person name="McMahon K.D."/>
            <person name="Konstantinidis K.T."/>
            <person name="Eloe-Fadrosh E.A."/>
            <person name="Kyrpides N.C."/>
            <person name="Woyke T."/>
        </authorList>
    </citation>
    <scope>NUCLEOTIDE SEQUENCE</scope>
    <source>
        <strain evidence="7">GVMAG-M-3300022752-66</strain>
    </source>
</reference>
<evidence type="ECO:0000256" key="3">
    <source>
        <dbReference type="ARBA" id="ARBA00022692"/>
    </source>
</evidence>
<dbReference type="GO" id="GO:0016020">
    <property type="term" value="C:membrane"/>
    <property type="evidence" value="ECO:0007669"/>
    <property type="project" value="UniProtKB-SubCell"/>
</dbReference>
<dbReference type="Pfam" id="PF01036">
    <property type="entry name" value="Bac_rhodopsin"/>
    <property type="match status" value="1"/>
</dbReference>
<organism evidence="7">
    <name type="scientific">viral metagenome</name>
    <dbReference type="NCBI Taxonomy" id="1070528"/>
    <lineage>
        <taxon>unclassified sequences</taxon>
        <taxon>metagenomes</taxon>
        <taxon>organismal metagenomes</taxon>
    </lineage>
</organism>
<evidence type="ECO:0008006" key="8">
    <source>
        <dbReference type="Google" id="ProtNLM"/>
    </source>
</evidence>
<keyword evidence="4 6" id="KW-1133">Transmembrane helix</keyword>
<feature type="transmembrane region" description="Helical" evidence="6">
    <location>
        <begin position="6"/>
        <end position="29"/>
    </location>
</feature>
<comment type="subcellular location">
    <subcellularLocation>
        <location evidence="1">Membrane</location>
        <topology evidence="1">Multi-pass membrane protein</topology>
    </subcellularLocation>
</comment>
<name>A0A6C0CW16_9ZZZZ</name>
<dbReference type="EMBL" id="MN739494">
    <property type="protein sequence ID" value="QHT08362.1"/>
    <property type="molecule type" value="Genomic_DNA"/>
</dbReference>
<keyword evidence="5 6" id="KW-0472">Membrane</keyword>
<feature type="transmembrane region" description="Helical" evidence="6">
    <location>
        <begin position="41"/>
        <end position="63"/>
    </location>
</feature>
<evidence type="ECO:0000256" key="5">
    <source>
        <dbReference type="ARBA" id="ARBA00023136"/>
    </source>
</evidence>
<dbReference type="AlphaFoldDB" id="A0A6C0CW16"/>
<evidence type="ECO:0000256" key="4">
    <source>
        <dbReference type="ARBA" id="ARBA00022989"/>
    </source>
</evidence>
<evidence type="ECO:0000256" key="1">
    <source>
        <dbReference type="ARBA" id="ARBA00004141"/>
    </source>
</evidence>
<comment type="similarity">
    <text evidence="2">Belongs to the archaeal/bacterial/fungal opsin family.</text>
</comment>
<dbReference type="SUPFAM" id="SSF81321">
    <property type="entry name" value="Family A G protein-coupled receptor-like"/>
    <property type="match status" value="1"/>
</dbReference>
<evidence type="ECO:0000256" key="6">
    <source>
        <dbReference type="SAM" id="Phobius"/>
    </source>
</evidence>
<sequence>MKDFIYITGVLSLIIQIITGVFDYYVLGLKVPSSFLLLKNLLLLEFIVQIIEGSFYVWMVYNFSKIADITHFRYYDWFITTPTMLFTYSFYLMYLKYKEENKEIKDNMYELIQENLKILVPIVILNAAMLMFGYLGEIKKMSKYLAAFLGFIPFILMFYIIYKNYAVFSQDGIKTFWYFCGIWSLYGVASILPYTIKNIMYNILDLFAKNFFGIFLAFILFYSNKELTKQQTTPNYKDNTTL</sequence>
<feature type="transmembrane region" description="Helical" evidence="6">
    <location>
        <begin position="75"/>
        <end position="95"/>
    </location>
</feature>